<dbReference type="InterPro" id="IPR007229">
    <property type="entry name" value="Nic_PRibTrfase-Fam"/>
</dbReference>
<keyword evidence="3" id="KW-0662">Pyridine nucleotide biosynthesis</keyword>
<accession>A0AAW1D2G5</accession>
<comment type="catalytic activity">
    <reaction evidence="4">
        <text>5-phospho-alpha-D-ribose 1-diphosphate + nicotinate + ATP + H2O = nicotinate beta-D-ribonucleotide + ADP + phosphate + diphosphate</text>
        <dbReference type="Rhea" id="RHEA:36163"/>
        <dbReference type="ChEBI" id="CHEBI:15377"/>
        <dbReference type="ChEBI" id="CHEBI:30616"/>
        <dbReference type="ChEBI" id="CHEBI:32544"/>
        <dbReference type="ChEBI" id="CHEBI:33019"/>
        <dbReference type="ChEBI" id="CHEBI:43474"/>
        <dbReference type="ChEBI" id="CHEBI:57502"/>
        <dbReference type="ChEBI" id="CHEBI:58017"/>
        <dbReference type="ChEBI" id="CHEBI:456216"/>
        <dbReference type="EC" id="6.3.4.21"/>
    </reaction>
</comment>
<gene>
    <name evidence="6" type="ORF">O3M35_008949</name>
</gene>
<dbReference type="PANTHER" id="PTHR11098">
    <property type="entry name" value="NICOTINATE PHOSPHORIBOSYLTRANSFERASE"/>
    <property type="match status" value="1"/>
</dbReference>
<evidence type="ECO:0000256" key="4">
    <source>
        <dbReference type="ARBA" id="ARBA00048668"/>
    </source>
</evidence>
<comment type="pathway">
    <text evidence="1">Cofactor biosynthesis; NAD(+) biosynthesis.</text>
</comment>
<comment type="similarity">
    <text evidence="2">Belongs to the NAPRTase family.</text>
</comment>
<name>A0AAW1D2G5_9HEMI</name>
<sequence length="141" mass="16562">MAYAYWKSGRVKDVAVFDLFFRQNPFQGEFTIFAGLEECLKFLQNFHYSDSDINYLKSTLPASVEEDFYVFLKQLNAESVTVYAIEEGSVVFPRVPLMRVEGPLIIVQLLETTLLTLVNYARYFHIYTFLFYFTFKFSFVS</sequence>
<proteinExistence type="inferred from homology"/>
<comment type="caution">
    <text evidence="6">The sequence shown here is derived from an EMBL/GenBank/DDBJ whole genome shotgun (WGS) entry which is preliminary data.</text>
</comment>
<dbReference type="PANTHER" id="PTHR11098:SF1">
    <property type="entry name" value="NICOTINATE PHOSPHORIBOSYLTRANSFERASE"/>
    <property type="match status" value="1"/>
</dbReference>
<evidence type="ECO:0000256" key="3">
    <source>
        <dbReference type="ARBA" id="ARBA00022642"/>
    </source>
</evidence>
<organism evidence="6 7">
    <name type="scientific">Rhynocoris fuscipes</name>
    <dbReference type="NCBI Taxonomy" id="488301"/>
    <lineage>
        <taxon>Eukaryota</taxon>
        <taxon>Metazoa</taxon>
        <taxon>Ecdysozoa</taxon>
        <taxon>Arthropoda</taxon>
        <taxon>Hexapoda</taxon>
        <taxon>Insecta</taxon>
        <taxon>Pterygota</taxon>
        <taxon>Neoptera</taxon>
        <taxon>Paraneoptera</taxon>
        <taxon>Hemiptera</taxon>
        <taxon>Heteroptera</taxon>
        <taxon>Panheteroptera</taxon>
        <taxon>Cimicomorpha</taxon>
        <taxon>Reduviidae</taxon>
        <taxon>Harpactorinae</taxon>
        <taxon>Harpactorini</taxon>
        <taxon>Rhynocoris</taxon>
    </lineage>
</organism>
<dbReference type="Proteomes" id="UP001461498">
    <property type="component" value="Unassembled WGS sequence"/>
</dbReference>
<evidence type="ECO:0000313" key="6">
    <source>
        <dbReference type="EMBL" id="KAK9504757.1"/>
    </source>
</evidence>
<evidence type="ECO:0000256" key="1">
    <source>
        <dbReference type="ARBA" id="ARBA00004790"/>
    </source>
</evidence>
<dbReference type="InterPro" id="IPR040727">
    <property type="entry name" value="NAPRTase_N"/>
</dbReference>
<evidence type="ECO:0000313" key="7">
    <source>
        <dbReference type="Proteomes" id="UP001461498"/>
    </source>
</evidence>
<dbReference type="Gene3D" id="3.20.140.10">
    <property type="entry name" value="nicotinate phosphoribosyltransferase"/>
    <property type="match status" value="1"/>
</dbReference>
<evidence type="ECO:0000256" key="2">
    <source>
        <dbReference type="ARBA" id="ARBA00010897"/>
    </source>
</evidence>
<dbReference type="EMBL" id="JAPXFL010000006">
    <property type="protein sequence ID" value="KAK9504757.1"/>
    <property type="molecule type" value="Genomic_DNA"/>
</dbReference>
<dbReference type="AlphaFoldDB" id="A0AAW1D2G5"/>
<reference evidence="6 7" key="1">
    <citation type="submission" date="2022-12" db="EMBL/GenBank/DDBJ databases">
        <title>Chromosome-level genome assembly of true bugs.</title>
        <authorList>
            <person name="Ma L."/>
            <person name="Li H."/>
        </authorList>
    </citation>
    <scope>NUCLEOTIDE SEQUENCE [LARGE SCALE GENOMIC DNA]</scope>
    <source>
        <strain evidence="6">Lab_2022b</strain>
    </source>
</reference>
<evidence type="ECO:0000259" key="5">
    <source>
        <dbReference type="Pfam" id="PF17767"/>
    </source>
</evidence>
<dbReference type="GO" id="GO:0004516">
    <property type="term" value="F:nicotinate phosphoribosyltransferase activity"/>
    <property type="evidence" value="ECO:0007669"/>
    <property type="project" value="UniProtKB-EC"/>
</dbReference>
<dbReference type="GO" id="GO:0005829">
    <property type="term" value="C:cytosol"/>
    <property type="evidence" value="ECO:0007669"/>
    <property type="project" value="TreeGrafter"/>
</dbReference>
<dbReference type="GO" id="GO:0034355">
    <property type="term" value="P:NAD+ biosynthetic process via the salvage pathway"/>
    <property type="evidence" value="ECO:0007669"/>
    <property type="project" value="TreeGrafter"/>
</dbReference>
<feature type="domain" description="Nicotinate phosphoribosyltransferase N-terminal" evidence="5">
    <location>
        <begin position="1"/>
        <end position="119"/>
    </location>
</feature>
<keyword evidence="7" id="KW-1185">Reference proteome</keyword>
<protein>
    <recommendedName>
        <fullName evidence="5">Nicotinate phosphoribosyltransferase N-terminal domain-containing protein</fullName>
    </recommendedName>
</protein>
<dbReference type="SUPFAM" id="SSF54675">
    <property type="entry name" value="Nicotinate/Quinolinate PRTase N-terminal domain-like"/>
    <property type="match status" value="1"/>
</dbReference>
<dbReference type="Pfam" id="PF17767">
    <property type="entry name" value="NAPRTase_N"/>
    <property type="match status" value="1"/>
</dbReference>